<protein>
    <recommendedName>
        <fullName evidence="3">Invasion associated locus B (IalB) protein</fullName>
    </recommendedName>
</protein>
<organism evidence="1 2">
    <name type="scientific">Sphingomonas jeddahensis</name>
    <dbReference type="NCBI Taxonomy" id="1915074"/>
    <lineage>
        <taxon>Bacteria</taxon>
        <taxon>Pseudomonadati</taxon>
        <taxon>Pseudomonadota</taxon>
        <taxon>Alphaproteobacteria</taxon>
        <taxon>Sphingomonadales</taxon>
        <taxon>Sphingomonadaceae</taxon>
        <taxon>Sphingomonas</taxon>
    </lineage>
</organism>
<sequence>MILALALLLAGERTAIGVYDAWGAFRDGVPPRCYAISAPVRSGSRAFVSVAARFGRTRRAALYVRLSQPRGTSTPVTLSIGERRFTLSGSARAAWSPDAPTDRAIVAAMRGGRSMSVSAVSAAGRPFADSYALGGAATAIDAATLGCGG</sequence>
<dbReference type="OrthoDB" id="7426653at2"/>
<evidence type="ECO:0000313" key="2">
    <source>
        <dbReference type="Proteomes" id="UP000188729"/>
    </source>
</evidence>
<dbReference type="STRING" id="1915074.SPHI_25260"/>
<dbReference type="InterPro" id="IPR010642">
    <property type="entry name" value="Invasion_prot_B"/>
</dbReference>
<comment type="caution">
    <text evidence="1">The sequence shown here is derived from an EMBL/GenBank/DDBJ whole genome shotgun (WGS) entry which is preliminary data.</text>
</comment>
<evidence type="ECO:0008006" key="3">
    <source>
        <dbReference type="Google" id="ProtNLM"/>
    </source>
</evidence>
<dbReference type="RefSeq" id="WP_076745300.1">
    <property type="nucleotide sequence ID" value="NZ_MPSB01000013.1"/>
</dbReference>
<reference evidence="1 2" key="1">
    <citation type="submission" date="2016-11" db="EMBL/GenBank/DDBJ databases">
        <title>Genome sequence of Sphingomonas jeddahensis G39.</title>
        <authorList>
            <person name="Poehlein A."/>
            <person name="Wuebbeler J.H."/>
            <person name="Steinbuechel A."/>
            <person name="Daniel R."/>
        </authorList>
    </citation>
    <scope>NUCLEOTIDE SEQUENCE [LARGE SCALE GENOMIC DNA]</scope>
    <source>
        <strain evidence="1 2">G39</strain>
    </source>
</reference>
<dbReference type="EMBL" id="MPSB01000013">
    <property type="protein sequence ID" value="ONF95262.1"/>
    <property type="molecule type" value="Genomic_DNA"/>
</dbReference>
<dbReference type="Pfam" id="PF06776">
    <property type="entry name" value="IalB"/>
    <property type="match status" value="1"/>
</dbReference>
<keyword evidence="2" id="KW-1185">Reference proteome</keyword>
<evidence type="ECO:0000313" key="1">
    <source>
        <dbReference type="EMBL" id="ONF95262.1"/>
    </source>
</evidence>
<dbReference type="Proteomes" id="UP000188729">
    <property type="component" value="Unassembled WGS sequence"/>
</dbReference>
<accession>A0A1V2ERH1</accession>
<dbReference type="AlphaFoldDB" id="A0A1V2ERH1"/>
<proteinExistence type="predicted"/>
<gene>
    <name evidence="1" type="ORF">SPHI_25260</name>
</gene>
<name>A0A1V2ERH1_9SPHN</name>